<dbReference type="InterPro" id="IPR027681">
    <property type="entry name" value="IRSp53/IRTKS/Pinkbar"/>
</dbReference>
<dbReference type="PANTHER" id="PTHR14206">
    <property type="entry name" value="BRAIN-SPECIFIC ANGIOGENESIS INHIBITOR 1-ASSOCIATED PROTEIN 2"/>
    <property type="match status" value="1"/>
</dbReference>
<dbReference type="AlphaFoldDB" id="T1GM61"/>
<evidence type="ECO:0000313" key="3">
    <source>
        <dbReference type="Proteomes" id="UP000015102"/>
    </source>
</evidence>
<name>T1GM61_MEGSC</name>
<dbReference type="GO" id="GO:0007009">
    <property type="term" value="P:plasma membrane organization"/>
    <property type="evidence" value="ECO:0007669"/>
    <property type="project" value="InterPro"/>
</dbReference>
<dbReference type="Gene3D" id="1.20.1270.60">
    <property type="entry name" value="Arfaptin homology (AH) domain/BAR domain"/>
    <property type="match status" value="1"/>
</dbReference>
<protein>
    <recommendedName>
        <fullName evidence="1">IMD domain-containing protein</fullName>
    </recommendedName>
</protein>
<evidence type="ECO:0000259" key="1">
    <source>
        <dbReference type="PROSITE" id="PS51338"/>
    </source>
</evidence>
<dbReference type="PROSITE" id="PS51338">
    <property type="entry name" value="IMD"/>
    <property type="match status" value="1"/>
</dbReference>
<organism evidence="2 3">
    <name type="scientific">Megaselia scalaris</name>
    <name type="common">Humpbacked fly</name>
    <name type="synonym">Phora scalaris</name>
    <dbReference type="NCBI Taxonomy" id="36166"/>
    <lineage>
        <taxon>Eukaryota</taxon>
        <taxon>Metazoa</taxon>
        <taxon>Ecdysozoa</taxon>
        <taxon>Arthropoda</taxon>
        <taxon>Hexapoda</taxon>
        <taxon>Insecta</taxon>
        <taxon>Pterygota</taxon>
        <taxon>Neoptera</taxon>
        <taxon>Endopterygota</taxon>
        <taxon>Diptera</taxon>
        <taxon>Brachycera</taxon>
        <taxon>Muscomorpha</taxon>
        <taxon>Platypezoidea</taxon>
        <taxon>Phoridae</taxon>
        <taxon>Megaseliini</taxon>
        <taxon>Megaselia</taxon>
    </lineage>
</organism>
<dbReference type="PANTHER" id="PTHR14206:SF7">
    <property type="entry name" value="INSULIN RECEPTOR SUBSTRATE 53 KDA, ISOFORM A"/>
    <property type="match status" value="1"/>
</dbReference>
<dbReference type="HOGENOM" id="CLU_2564998_0_0_1"/>
<sequence length="82" mass="8700">FQNILEKFNPSARQLIAAGKAYLKALHASAAASNTFNESLLKMSLNAQQCGNGTSASDIGVSIANVASVYKEIHDHHTNIVS</sequence>
<dbReference type="GO" id="GO:0005829">
    <property type="term" value="C:cytosol"/>
    <property type="evidence" value="ECO:0007669"/>
    <property type="project" value="TreeGrafter"/>
</dbReference>
<evidence type="ECO:0000313" key="2">
    <source>
        <dbReference type="EnsemblMetazoa" id="MESCA004629-PA"/>
    </source>
</evidence>
<reference evidence="2" key="2">
    <citation type="submission" date="2015-06" db="UniProtKB">
        <authorList>
            <consortium name="EnsemblMetazoa"/>
        </authorList>
    </citation>
    <scope>IDENTIFICATION</scope>
</reference>
<accession>T1GM61</accession>
<dbReference type="EnsemblMetazoa" id="MESCA004629-RA">
    <property type="protein sequence ID" value="MESCA004629-PA"/>
    <property type="gene ID" value="MESCA004629"/>
</dbReference>
<dbReference type="GO" id="GO:0030838">
    <property type="term" value="P:positive regulation of actin filament polymerization"/>
    <property type="evidence" value="ECO:0007669"/>
    <property type="project" value="TreeGrafter"/>
</dbReference>
<reference evidence="3" key="1">
    <citation type="submission" date="2013-02" db="EMBL/GenBank/DDBJ databases">
        <authorList>
            <person name="Hughes D."/>
        </authorList>
    </citation>
    <scope>NUCLEOTIDE SEQUENCE</scope>
    <source>
        <strain>Durham</strain>
        <strain evidence="3">NC isolate 2 -- Noor lab</strain>
    </source>
</reference>
<dbReference type="GO" id="GO:0051017">
    <property type="term" value="P:actin filament bundle assembly"/>
    <property type="evidence" value="ECO:0007669"/>
    <property type="project" value="TreeGrafter"/>
</dbReference>
<dbReference type="GO" id="GO:0005654">
    <property type="term" value="C:nucleoplasm"/>
    <property type="evidence" value="ECO:0007669"/>
    <property type="project" value="TreeGrafter"/>
</dbReference>
<dbReference type="SUPFAM" id="SSF103657">
    <property type="entry name" value="BAR/IMD domain-like"/>
    <property type="match status" value="1"/>
</dbReference>
<dbReference type="EMBL" id="CAQQ02115828">
    <property type="status" value="NOT_ANNOTATED_CDS"/>
    <property type="molecule type" value="Genomic_DNA"/>
</dbReference>
<dbReference type="STRING" id="36166.T1GM61"/>
<dbReference type="GO" id="GO:0051764">
    <property type="term" value="P:actin crosslink formation"/>
    <property type="evidence" value="ECO:0007669"/>
    <property type="project" value="TreeGrafter"/>
</dbReference>
<dbReference type="Pfam" id="PF08397">
    <property type="entry name" value="IMD"/>
    <property type="match status" value="1"/>
</dbReference>
<dbReference type="Proteomes" id="UP000015102">
    <property type="component" value="Unassembled WGS sequence"/>
</dbReference>
<feature type="domain" description="IMD" evidence="1">
    <location>
        <begin position="1"/>
        <end position="82"/>
    </location>
</feature>
<proteinExistence type="predicted"/>
<keyword evidence="3" id="KW-1185">Reference proteome</keyword>
<dbReference type="InterPro" id="IPR027267">
    <property type="entry name" value="AH/BAR_dom_sf"/>
</dbReference>
<dbReference type="InterPro" id="IPR013606">
    <property type="entry name" value="I-BAR_dom"/>
</dbReference>